<feature type="compositionally biased region" description="Polar residues" evidence="1">
    <location>
        <begin position="176"/>
        <end position="192"/>
    </location>
</feature>
<accession>A0A9J5WX06</accession>
<proteinExistence type="predicted"/>
<feature type="region of interest" description="Disordered" evidence="1">
    <location>
        <begin position="52"/>
        <end position="204"/>
    </location>
</feature>
<feature type="compositionally biased region" description="Basic and acidic residues" evidence="1">
    <location>
        <begin position="75"/>
        <end position="89"/>
    </location>
</feature>
<name>A0A9J5WX06_SOLCO</name>
<comment type="caution">
    <text evidence="2">The sequence shown here is derived from an EMBL/GenBank/DDBJ whole genome shotgun (WGS) entry which is preliminary data.</text>
</comment>
<reference evidence="2 3" key="1">
    <citation type="submission" date="2020-09" db="EMBL/GenBank/DDBJ databases">
        <title>De no assembly of potato wild relative species, Solanum commersonii.</title>
        <authorList>
            <person name="Cho K."/>
        </authorList>
    </citation>
    <scope>NUCLEOTIDE SEQUENCE [LARGE SCALE GENOMIC DNA]</scope>
    <source>
        <strain evidence="2">LZ3.2</strain>
        <tissue evidence="2">Leaf</tissue>
    </source>
</reference>
<evidence type="ECO:0000313" key="3">
    <source>
        <dbReference type="Proteomes" id="UP000824120"/>
    </source>
</evidence>
<feature type="compositionally biased region" description="Polar residues" evidence="1">
    <location>
        <begin position="290"/>
        <end position="300"/>
    </location>
</feature>
<evidence type="ECO:0000313" key="2">
    <source>
        <dbReference type="EMBL" id="KAG5580331.1"/>
    </source>
</evidence>
<feature type="compositionally biased region" description="Basic residues" evidence="1">
    <location>
        <begin position="321"/>
        <end position="337"/>
    </location>
</feature>
<feature type="region of interest" description="Disordered" evidence="1">
    <location>
        <begin position="462"/>
        <end position="483"/>
    </location>
</feature>
<dbReference type="Proteomes" id="UP000824120">
    <property type="component" value="Chromosome 10"/>
</dbReference>
<organism evidence="2 3">
    <name type="scientific">Solanum commersonii</name>
    <name type="common">Commerson's wild potato</name>
    <name type="synonym">Commerson's nightshade</name>
    <dbReference type="NCBI Taxonomy" id="4109"/>
    <lineage>
        <taxon>Eukaryota</taxon>
        <taxon>Viridiplantae</taxon>
        <taxon>Streptophyta</taxon>
        <taxon>Embryophyta</taxon>
        <taxon>Tracheophyta</taxon>
        <taxon>Spermatophyta</taxon>
        <taxon>Magnoliopsida</taxon>
        <taxon>eudicotyledons</taxon>
        <taxon>Gunneridae</taxon>
        <taxon>Pentapetalae</taxon>
        <taxon>asterids</taxon>
        <taxon>lamiids</taxon>
        <taxon>Solanales</taxon>
        <taxon>Solanaceae</taxon>
        <taxon>Solanoideae</taxon>
        <taxon>Solaneae</taxon>
        <taxon>Solanum</taxon>
    </lineage>
</organism>
<feature type="region of interest" description="Disordered" evidence="1">
    <location>
        <begin position="267"/>
        <end position="357"/>
    </location>
</feature>
<gene>
    <name evidence="2" type="ORF">H5410_050958</name>
</gene>
<keyword evidence="3" id="KW-1185">Reference proteome</keyword>
<dbReference type="EMBL" id="JACXVP010000010">
    <property type="protein sequence ID" value="KAG5580331.1"/>
    <property type="molecule type" value="Genomic_DNA"/>
</dbReference>
<evidence type="ECO:0000256" key="1">
    <source>
        <dbReference type="SAM" id="MobiDB-lite"/>
    </source>
</evidence>
<feature type="compositionally biased region" description="Polar residues" evidence="1">
    <location>
        <begin position="309"/>
        <end position="318"/>
    </location>
</feature>
<dbReference type="OrthoDB" id="1305709at2759"/>
<feature type="compositionally biased region" description="Low complexity" evidence="1">
    <location>
        <begin position="151"/>
        <end position="167"/>
    </location>
</feature>
<dbReference type="AlphaFoldDB" id="A0A9J5WX06"/>
<feature type="compositionally biased region" description="Basic and acidic residues" evidence="1">
    <location>
        <begin position="345"/>
        <end position="357"/>
    </location>
</feature>
<sequence>MAKVKVQVDLTKSRPRHVWIGLDDEDLTIGRWQPIEYESIPPYCVYCKHQGPQEKKRVRSRNGKPEARGQGQLGQDHRQVRTKGQEEQQHQNTKGGTNQQSPGQQQEEEWQVSRRKNNKSHEETTLKTVWRPTSPQNKGTKDHPFLTAQQTGTNTISNNNSFTNLNLQEKQDEGIQEQTNNARTTSQGPQGRSKTDHNKTVQTNQIGNQANKKCTGIDSMLPIPTCPNNFYLDGLAEVEGGLDGGCQERHTKLQEGASKGGNLTHVQQQEQPEAGKQVDTGKTKGKQQREVTSAGRQNKGSMAKDMGANASTSNQGNTPKSKNKPSKKKREAAKKRQIIQQQNRDQQETPPKEGETCKKFIMVDDHLGMDITPLRTQYMGSPINVPPDKRPGNCQMNNDPLIDEYAVNNSEDELDVENQSLRDLDEDDETNKSFADEVHQVAKKQGLSPRAIHHDKFQFKHQDTNTVTAGRPNIGLFTSKSSQ</sequence>
<feature type="compositionally biased region" description="Polar residues" evidence="1">
    <location>
        <begin position="90"/>
        <end position="105"/>
    </location>
</feature>
<protein>
    <submittedName>
        <fullName evidence="2">Uncharacterized protein</fullName>
    </submittedName>
</protein>